<comment type="caution">
    <text evidence="1">The sequence shown here is derived from an EMBL/GenBank/DDBJ whole genome shotgun (WGS) entry which is preliminary data.</text>
</comment>
<organism evidence="1 2">
    <name type="scientific">Tardiphaga robiniae</name>
    <dbReference type="NCBI Taxonomy" id="943830"/>
    <lineage>
        <taxon>Bacteria</taxon>
        <taxon>Pseudomonadati</taxon>
        <taxon>Pseudomonadota</taxon>
        <taxon>Alphaproteobacteria</taxon>
        <taxon>Hyphomicrobiales</taxon>
        <taxon>Nitrobacteraceae</taxon>
        <taxon>Tardiphaga</taxon>
    </lineage>
</organism>
<protein>
    <submittedName>
        <fullName evidence="1">Methyltransferase</fullName>
    </submittedName>
</protein>
<dbReference type="GO" id="GO:0032259">
    <property type="term" value="P:methylation"/>
    <property type="evidence" value="ECO:0007669"/>
    <property type="project" value="UniProtKB-KW"/>
</dbReference>
<evidence type="ECO:0000313" key="2">
    <source>
        <dbReference type="Proteomes" id="UP000076574"/>
    </source>
</evidence>
<dbReference type="NCBIfam" id="NF041278">
    <property type="entry name" value="CmcJ_NvfI_EfuI"/>
    <property type="match status" value="1"/>
</dbReference>
<dbReference type="RefSeq" id="WP_068738631.1">
    <property type="nucleotide sequence ID" value="NZ_LVYV01000056.1"/>
</dbReference>
<dbReference type="AlphaFoldDB" id="A0A163X2T4"/>
<dbReference type="PANTHER" id="PTHR34598:SF3">
    <property type="entry name" value="OXIDOREDUCTASE AN1597"/>
    <property type="match status" value="1"/>
</dbReference>
<gene>
    <name evidence="1" type="ORF">A4A58_19020</name>
</gene>
<keyword evidence="1" id="KW-0808">Transferase</keyword>
<keyword evidence="1" id="KW-0489">Methyltransferase</keyword>
<sequence>MGLLNEKITAGAFVTADLNYLAPIYGRPRTYTFDPPAGEPRSTAEPEPHAVAIHDARPSIDQWSLDEHGFAVAHQHSAVSDFYDDENVKDVYYPEAEKLLKDITGASRVFIFDHTVRKRVDGVNDRGDGSRQPVARVHVDHTDRSGPQRVRDLIPEDAEELLKGRVQIINLWRPIRGPLKDSPLAVADARTVRFDELVGSDLVYQHRVGETYAVKFNPQHRWYYVPDMTPDEILLLKCYDSTKDGVARFAPHTAFADPTAPADAPPRESIELRALVFHAP</sequence>
<dbReference type="InterPro" id="IPR044053">
    <property type="entry name" value="AsaB-like"/>
</dbReference>
<dbReference type="PANTHER" id="PTHR34598">
    <property type="entry name" value="BLL6449 PROTEIN"/>
    <property type="match status" value="1"/>
</dbReference>
<accession>A0A163X2T4</accession>
<dbReference type="STRING" id="943830.A4A58_19020"/>
<dbReference type="GO" id="GO:0016491">
    <property type="term" value="F:oxidoreductase activity"/>
    <property type="evidence" value="ECO:0007669"/>
    <property type="project" value="InterPro"/>
</dbReference>
<evidence type="ECO:0000313" key="1">
    <source>
        <dbReference type="EMBL" id="KZD20335.1"/>
    </source>
</evidence>
<dbReference type="OrthoDB" id="5173234at2"/>
<keyword evidence="2" id="KW-1185">Reference proteome</keyword>
<dbReference type="GO" id="GO:0008168">
    <property type="term" value="F:methyltransferase activity"/>
    <property type="evidence" value="ECO:0007669"/>
    <property type="project" value="UniProtKB-KW"/>
</dbReference>
<reference evidence="1 2" key="1">
    <citation type="submission" date="2016-03" db="EMBL/GenBank/DDBJ databases">
        <title>Microsymbionts genomes from the relict species Vavilovia formosa (Stev.) Fed.</title>
        <authorList>
            <person name="Kopat V."/>
            <person name="Chirak E."/>
            <person name="Kimeklis A."/>
            <person name="Andronov E."/>
        </authorList>
    </citation>
    <scope>NUCLEOTIDE SEQUENCE [LARGE SCALE GENOMIC DNA]</scope>
    <source>
        <strain evidence="1 2">Vaf07</strain>
    </source>
</reference>
<dbReference type="Proteomes" id="UP000076574">
    <property type="component" value="Unassembled WGS sequence"/>
</dbReference>
<dbReference type="EMBL" id="LVYV01000056">
    <property type="protein sequence ID" value="KZD20335.1"/>
    <property type="molecule type" value="Genomic_DNA"/>
</dbReference>
<name>A0A163X2T4_9BRAD</name>
<proteinExistence type="predicted"/>